<dbReference type="EMBL" id="VYQF01000008">
    <property type="protein sequence ID" value="KAA9036352.1"/>
    <property type="molecule type" value="Genomic_DNA"/>
</dbReference>
<dbReference type="PANTHER" id="PTHR21624">
    <property type="entry name" value="STEROL DESATURASE-RELATED PROTEIN"/>
    <property type="match status" value="1"/>
</dbReference>
<comment type="caution">
    <text evidence="10">The sequence shown here is derived from an EMBL/GenBank/DDBJ whole genome shotgun (WGS) entry which is preliminary data.</text>
</comment>
<keyword evidence="11" id="KW-1185">Reference proteome</keyword>
<evidence type="ECO:0000256" key="4">
    <source>
        <dbReference type="ARBA" id="ARBA00023002"/>
    </source>
</evidence>
<evidence type="ECO:0000256" key="2">
    <source>
        <dbReference type="ARBA" id="ARBA00022692"/>
    </source>
</evidence>
<evidence type="ECO:0000256" key="7">
    <source>
        <dbReference type="SAM" id="MobiDB-lite"/>
    </source>
</evidence>
<protein>
    <submittedName>
        <fullName evidence="10">Sterol desaturase family protein</fullName>
    </submittedName>
</protein>
<keyword evidence="6 8" id="KW-0472">Membrane</keyword>
<dbReference type="Proteomes" id="UP000326903">
    <property type="component" value="Unassembled WGS sequence"/>
</dbReference>
<feature type="transmembrane region" description="Helical" evidence="8">
    <location>
        <begin position="44"/>
        <end position="73"/>
    </location>
</feature>
<feature type="region of interest" description="Disordered" evidence="7">
    <location>
        <begin position="276"/>
        <end position="296"/>
    </location>
</feature>
<evidence type="ECO:0000256" key="6">
    <source>
        <dbReference type="ARBA" id="ARBA00023136"/>
    </source>
</evidence>
<evidence type="ECO:0000313" key="10">
    <source>
        <dbReference type="EMBL" id="KAA9036352.1"/>
    </source>
</evidence>
<dbReference type="Pfam" id="PF04116">
    <property type="entry name" value="FA_hydroxylase"/>
    <property type="match status" value="1"/>
</dbReference>
<dbReference type="GO" id="GO:0012505">
    <property type="term" value="C:endomembrane system"/>
    <property type="evidence" value="ECO:0007669"/>
    <property type="project" value="UniProtKB-SubCell"/>
</dbReference>
<keyword evidence="3 8" id="KW-1133">Transmembrane helix</keyword>
<dbReference type="GO" id="GO:0006643">
    <property type="term" value="P:membrane lipid metabolic process"/>
    <property type="evidence" value="ECO:0007669"/>
    <property type="project" value="TreeGrafter"/>
</dbReference>
<dbReference type="GO" id="GO:0005506">
    <property type="term" value="F:iron ion binding"/>
    <property type="evidence" value="ECO:0007669"/>
    <property type="project" value="InterPro"/>
</dbReference>
<evidence type="ECO:0000259" key="9">
    <source>
        <dbReference type="Pfam" id="PF04116"/>
    </source>
</evidence>
<dbReference type="InterPro" id="IPR006694">
    <property type="entry name" value="Fatty_acid_hydroxylase"/>
</dbReference>
<dbReference type="RefSeq" id="WP_150416475.1">
    <property type="nucleotide sequence ID" value="NZ_VYQF01000008.1"/>
</dbReference>
<keyword evidence="5" id="KW-0443">Lipid metabolism</keyword>
<keyword evidence="2 8" id="KW-0812">Transmembrane</keyword>
<dbReference type="GO" id="GO:0008610">
    <property type="term" value="P:lipid biosynthetic process"/>
    <property type="evidence" value="ECO:0007669"/>
    <property type="project" value="InterPro"/>
</dbReference>
<feature type="transmembrane region" description="Helical" evidence="8">
    <location>
        <begin position="12"/>
        <end position="32"/>
    </location>
</feature>
<dbReference type="AlphaFoldDB" id="A0A5J5IC16"/>
<dbReference type="InterPro" id="IPR051689">
    <property type="entry name" value="Sterol_desaturase/TMEM195"/>
</dbReference>
<evidence type="ECO:0000256" key="5">
    <source>
        <dbReference type="ARBA" id="ARBA00023098"/>
    </source>
</evidence>
<reference evidence="10 11" key="1">
    <citation type="submission" date="2019-09" db="EMBL/GenBank/DDBJ databases">
        <title>Draft genome sequence of Ginsengibacter sp. BR5-29.</title>
        <authorList>
            <person name="Im W.-T."/>
        </authorList>
    </citation>
    <scope>NUCLEOTIDE SEQUENCE [LARGE SCALE GENOMIC DNA]</scope>
    <source>
        <strain evidence="10 11">BR5-29</strain>
    </source>
</reference>
<feature type="compositionally biased region" description="Basic and acidic residues" evidence="7">
    <location>
        <begin position="281"/>
        <end position="296"/>
    </location>
</feature>
<dbReference type="GO" id="GO:0050479">
    <property type="term" value="F:glyceryl-ether monooxygenase activity"/>
    <property type="evidence" value="ECO:0007669"/>
    <property type="project" value="TreeGrafter"/>
</dbReference>
<gene>
    <name evidence="10" type="ORF">FW778_19165</name>
</gene>
<evidence type="ECO:0000256" key="8">
    <source>
        <dbReference type="SAM" id="Phobius"/>
    </source>
</evidence>
<organism evidence="10 11">
    <name type="scientific">Ginsengibacter hankyongi</name>
    <dbReference type="NCBI Taxonomy" id="2607284"/>
    <lineage>
        <taxon>Bacteria</taxon>
        <taxon>Pseudomonadati</taxon>
        <taxon>Bacteroidota</taxon>
        <taxon>Chitinophagia</taxon>
        <taxon>Chitinophagales</taxon>
        <taxon>Chitinophagaceae</taxon>
        <taxon>Ginsengibacter</taxon>
    </lineage>
</organism>
<dbReference type="GO" id="GO:0016020">
    <property type="term" value="C:membrane"/>
    <property type="evidence" value="ECO:0007669"/>
    <property type="project" value="GOC"/>
</dbReference>
<feature type="transmembrane region" description="Helical" evidence="8">
    <location>
        <begin position="142"/>
        <end position="165"/>
    </location>
</feature>
<comment type="subcellular location">
    <subcellularLocation>
        <location evidence="1">Endomembrane system</location>
        <topology evidence="1">Multi-pass membrane protein</topology>
    </subcellularLocation>
</comment>
<evidence type="ECO:0000313" key="11">
    <source>
        <dbReference type="Proteomes" id="UP000326903"/>
    </source>
</evidence>
<feature type="transmembrane region" description="Helical" evidence="8">
    <location>
        <begin position="85"/>
        <end position="102"/>
    </location>
</feature>
<keyword evidence="4" id="KW-0560">Oxidoreductase</keyword>
<evidence type="ECO:0000256" key="1">
    <source>
        <dbReference type="ARBA" id="ARBA00004127"/>
    </source>
</evidence>
<proteinExistence type="predicted"/>
<sequence length="296" mass="34733">MTGFLTDQVAMLFSTPITLSLVLIEIFISVRYDKQYYNVKDTKANLVLGLGYVITDTLSRTAGLFLLAIFYYYGFHFSLSSHHIVLYWISLVLLEDFVYWFMHMMDHRVRFLWAGHIHHHSSKEFNFSVGLRSAVFEPIEKFFFFIPLALIGFRPLDIILIYVLAQGWGTFVHTRMIKKLGPLEYFFTTPSHHRVHHGTNIKYLDKNYGMFLIIWDKIFGTFCAEDPVEPVQFGTVKNVEYRNYMDIIFNEYGAIIKDTKQDISFKEKMQYIFGPPGYSHDGSRKTTREMQKGNKN</sequence>
<feature type="domain" description="Fatty acid hydroxylase" evidence="9">
    <location>
        <begin position="89"/>
        <end position="221"/>
    </location>
</feature>
<name>A0A5J5IC16_9BACT</name>
<evidence type="ECO:0000256" key="3">
    <source>
        <dbReference type="ARBA" id="ARBA00022989"/>
    </source>
</evidence>
<accession>A0A5J5IC16</accession>
<dbReference type="PANTHER" id="PTHR21624:SF1">
    <property type="entry name" value="ALKYLGLYCEROL MONOOXYGENASE"/>
    <property type="match status" value="1"/>
</dbReference>